<organism evidence="1 2">
    <name type="scientific">Botryotinia narcissicola</name>
    <dbReference type="NCBI Taxonomy" id="278944"/>
    <lineage>
        <taxon>Eukaryota</taxon>
        <taxon>Fungi</taxon>
        <taxon>Dikarya</taxon>
        <taxon>Ascomycota</taxon>
        <taxon>Pezizomycotina</taxon>
        <taxon>Leotiomycetes</taxon>
        <taxon>Helotiales</taxon>
        <taxon>Sclerotiniaceae</taxon>
        <taxon>Botryotinia</taxon>
    </lineage>
</organism>
<dbReference type="EMBL" id="PQXJ01000055">
    <property type="protein sequence ID" value="TGO66737.1"/>
    <property type="molecule type" value="Genomic_DNA"/>
</dbReference>
<reference evidence="1 2" key="1">
    <citation type="submission" date="2017-12" db="EMBL/GenBank/DDBJ databases">
        <title>Comparative genomics of Botrytis spp.</title>
        <authorList>
            <person name="Valero-Jimenez C.A."/>
            <person name="Tapia P."/>
            <person name="Veloso J."/>
            <person name="Silva-Moreno E."/>
            <person name="Staats M."/>
            <person name="Valdes J.H."/>
            <person name="Van Kan J.A.L."/>
        </authorList>
    </citation>
    <scope>NUCLEOTIDE SEQUENCE [LARGE SCALE GENOMIC DNA]</scope>
    <source>
        <strain evidence="1 2">MUCL2120</strain>
    </source>
</reference>
<sequence length="164" mass="18577">MIFLLGICFNGKDSNAQDMAWAIPMQAETETYFGTSIVERGGSRSEVRFVVGGTKVEDSHDVKLYDDWQLGRVDFYHNPLDFTNFNWDDFEQFDNDPCSEFLEVFSDEPSSESHQDDYSIPPVIADASPFVFPFETLLNAPVEDHQDIGSVLVAHVMSLATRNH</sequence>
<evidence type="ECO:0000313" key="1">
    <source>
        <dbReference type="EMBL" id="TGO66737.1"/>
    </source>
</evidence>
<comment type="caution">
    <text evidence="1">The sequence shown here is derived from an EMBL/GenBank/DDBJ whole genome shotgun (WGS) entry which is preliminary data.</text>
</comment>
<accession>A0A4Z1JCS5</accession>
<dbReference type="Proteomes" id="UP000297452">
    <property type="component" value="Unassembled WGS sequence"/>
</dbReference>
<dbReference type="OrthoDB" id="3561125at2759"/>
<gene>
    <name evidence="1" type="ORF">BOTNAR_0055g00240</name>
</gene>
<protein>
    <submittedName>
        <fullName evidence="1">Uncharacterized protein</fullName>
    </submittedName>
</protein>
<keyword evidence="2" id="KW-1185">Reference proteome</keyword>
<dbReference type="AlphaFoldDB" id="A0A4Z1JCS5"/>
<evidence type="ECO:0000313" key="2">
    <source>
        <dbReference type="Proteomes" id="UP000297452"/>
    </source>
</evidence>
<proteinExistence type="predicted"/>
<name>A0A4Z1JCS5_9HELO</name>